<evidence type="ECO:0000256" key="1">
    <source>
        <dbReference type="SAM" id="MobiDB-lite"/>
    </source>
</evidence>
<organism evidence="3 4">
    <name type="scientific">Streptosporangium oxazolinicum</name>
    <dbReference type="NCBI Taxonomy" id="909287"/>
    <lineage>
        <taxon>Bacteria</taxon>
        <taxon>Bacillati</taxon>
        <taxon>Actinomycetota</taxon>
        <taxon>Actinomycetes</taxon>
        <taxon>Streptosporangiales</taxon>
        <taxon>Streptosporangiaceae</taxon>
        <taxon>Streptosporangium</taxon>
    </lineage>
</organism>
<reference evidence="4" key="1">
    <citation type="journal article" date="2019" name="Int. J. Syst. Evol. Microbiol.">
        <title>The Global Catalogue of Microorganisms (GCM) 10K type strain sequencing project: providing services to taxonomists for standard genome sequencing and annotation.</title>
        <authorList>
            <consortium name="The Broad Institute Genomics Platform"/>
            <consortium name="The Broad Institute Genome Sequencing Center for Infectious Disease"/>
            <person name="Wu L."/>
            <person name="Ma J."/>
        </authorList>
    </citation>
    <scope>NUCLEOTIDE SEQUENCE [LARGE SCALE GENOMIC DNA]</scope>
    <source>
        <strain evidence="4">JCM 17388</strain>
    </source>
</reference>
<feature type="region of interest" description="Disordered" evidence="1">
    <location>
        <begin position="1"/>
        <end position="34"/>
    </location>
</feature>
<evidence type="ECO:0000256" key="2">
    <source>
        <dbReference type="SAM" id="Phobius"/>
    </source>
</evidence>
<dbReference type="EMBL" id="BAABAQ010000007">
    <property type="protein sequence ID" value="GAA4195999.1"/>
    <property type="molecule type" value="Genomic_DNA"/>
</dbReference>
<keyword evidence="4" id="KW-1185">Reference proteome</keyword>
<comment type="caution">
    <text evidence="3">The sequence shown here is derived from an EMBL/GenBank/DDBJ whole genome shotgun (WGS) entry which is preliminary data.</text>
</comment>
<evidence type="ECO:0000313" key="3">
    <source>
        <dbReference type="EMBL" id="GAA4195999.1"/>
    </source>
</evidence>
<keyword evidence="2" id="KW-1133">Transmembrane helix</keyword>
<proteinExistence type="predicted"/>
<accession>A0ABP8B263</accession>
<gene>
    <name evidence="3" type="ORF">GCM10022252_42710</name>
</gene>
<keyword evidence="2" id="KW-0472">Membrane</keyword>
<dbReference type="RefSeq" id="WP_344919732.1">
    <property type="nucleotide sequence ID" value="NZ_BAABAQ010000007.1"/>
</dbReference>
<evidence type="ECO:0000313" key="4">
    <source>
        <dbReference type="Proteomes" id="UP001501251"/>
    </source>
</evidence>
<keyword evidence="2" id="KW-0812">Transmembrane</keyword>
<dbReference type="Proteomes" id="UP001501251">
    <property type="component" value="Unassembled WGS sequence"/>
</dbReference>
<protein>
    <submittedName>
        <fullName evidence="3">Uncharacterized protein</fullName>
    </submittedName>
</protein>
<feature type="transmembrane region" description="Helical" evidence="2">
    <location>
        <begin position="46"/>
        <end position="67"/>
    </location>
</feature>
<name>A0ABP8B263_9ACTN</name>
<sequence length="328" mass="36007">MTEPTRHTGPNDPAEATGPKTPFDTPDFEIPDFDPKRTRRAVRGGILRTSLVVLVTLVMIFLVATVGSEAFQRRGDRETRMLDVLGTALQIANPGYEVRPGEITAAPLSLSMEVGVSPRRVQGSFRTGTAFGDRGEELTQDFFGRVRRPPLGHATETPLTYALYNVGTGNQPKEHMRKVLARLPETMNALAVVEFTAPRTGSQLAAFGGQYRSCPDLVVYENRPRSTPITWGTGMLPSTSTMRSGACSDLIPHELANFRAWVGALREYDEPNLRRFGLDLARLRSAASGGKAYAYVDTLSTVGQLRRILDDPLVATVRVAEVAYDLER</sequence>